<keyword evidence="3" id="KW-1185">Reference proteome</keyword>
<dbReference type="RefSeq" id="XP_013264983.1">
    <property type="nucleotide sequence ID" value="XM_013409529.1"/>
</dbReference>
<dbReference type="OrthoDB" id="443402at2759"/>
<dbReference type="InterPro" id="IPR056693">
    <property type="entry name" value="DUF7791"/>
</dbReference>
<dbReference type="VEuPathDB" id="FungiDB:A1O9_00365"/>
<dbReference type="PANTHER" id="PTHR10039">
    <property type="entry name" value="AMELOGENIN"/>
    <property type="match status" value="1"/>
</dbReference>
<accession>A0A072PST4</accession>
<dbReference type="HOGENOM" id="CLU_767333_0_0_1"/>
<dbReference type="AlphaFoldDB" id="A0A072PST4"/>
<dbReference type="GeneID" id="25275317"/>
<organism evidence="2 3">
    <name type="scientific">Exophiala aquamarina CBS 119918</name>
    <dbReference type="NCBI Taxonomy" id="1182545"/>
    <lineage>
        <taxon>Eukaryota</taxon>
        <taxon>Fungi</taxon>
        <taxon>Dikarya</taxon>
        <taxon>Ascomycota</taxon>
        <taxon>Pezizomycotina</taxon>
        <taxon>Eurotiomycetes</taxon>
        <taxon>Chaetothyriomycetidae</taxon>
        <taxon>Chaetothyriales</taxon>
        <taxon>Herpotrichiellaceae</taxon>
        <taxon>Exophiala</taxon>
    </lineage>
</organism>
<dbReference type="Pfam" id="PF25053">
    <property type="entry name" value="DUF7791"/>
    <property type="match status" value="1"/>
</dbReference>
<protein>
    <recommendedName>
        <fullName evidence="1">DUF7791 domain-containing protein</fullName>
    </recommendedName>
</protein>
<dbReference type="STRING" id="1182545.A0A072PST4"/>
<gene>
    <name evidence="2" type="ORF">A1O9_00365</name>
</gene>
<feature type="domain" description="DUF7791" evidence="1">
    <location>
        <begin position="204"/>
        <end position="358"/>
    </location>
</feature>
<proteinExistence type="predicted"/>
<dbReference type="EMBL" id="AMGV01000001">
    <property type="protein sequence ID" value="KEF62393.1"/>
    <property type="molecule type" value="Genomic_DNA"/>
</dbReference>
<dbReference type="Proteomes" id="UP000027920">
    <property type="component" value="Unassembled WGS sequence"/>
</dbReference>
<evidence type="ECO:0000313" key="3">
    <source>
        <dbReference type="Proteomes" id="UP000027920"/>
    </source>
</evidence>
<name>A0A072PST4_9EURO</name>
<reference evidence="2 3" key="1">
    <citation type="submission" date="2013-03" db="EMBL/GenBank/DDBJ databases">
        <title>The Genome Sequence of Exophiala aquamarina CBS 119918.</title>
        <authorList>
            <consortium name="The Broad Institute Genomics Platform"/>
            <person name="Cuomo C."/>
            <person name="de Hoog S."/>
            <person name="Gorbushina A."/>
            <person name="Walker B."/>
            <person name="Young S.K."/>
            <person name="Zeng Q."/>
            <person name="Gargeya S."/>
            <person name="Fitzgerald M."/>
            <person name="Haas B."/>
            <person name="Abouelleil A."/>
            <person name="Allen A.W."/>
            <person name="Alvarado L."/>
            <person name="Arachchi H.M."/>
            <person name="Berlin A.M."/>
            <person name="Chapman S.B."/>
            <person name="Gainer-Dewar J."/>
            <person name="Goldberg J."/>
            <person name="Griggs A."/>
            <person name="Gujja S."/>
            <person name="Hansen M."/>
            <person name="Howarth C."/>
            <person name="Imamovic A."/>
            <person name="Ireland A."/>
            <person name="Larimer J."/>
            <person name="McCowan C."/>
            <person name="Murphy C."/>
            <person name="Pearson M."/>
            <person name="Poon T.W."/>
            <person name="Priest M."/>
            <person name="Roberts A."/>
            <person name="Saif S."/>
            <person name="Shea T."/>
            <person name="Sisk P."/>
            <person name="Sykes S."/>
            <person name="Wortman J."/>
            <person name="Nusbaum C."/>
            <person name="Birren B."/>
        </authorList>
    </citation>
    <scope>NUCLEOTIDE SEQUENCE [LARGE SCALE GENOMIC DNA]</scope>
    <source>
        <strain evidence="2 3">CBS 119918</strain>
    </source>
</reference>
<evidence type="ECO:0000259" key="1">
    <source>
        <dbReference type="Pfam" id="PF25053"/>
    </source>
</evidence>
<sequence length="361" mass="41486">MKYETKPLRKVLDSLYCAQMDERRNRVNRPHSQTFQWIFCPKAEDDTFRDDFVDWLCSPTTRAVYWIRGKAGCGSLHLYVNLTRKFQKSSTTSTTRPGNVKLYTSRPICGTLAYKGRLQSIRPRPAIGQQSVPGATTALPEPPDKYIARNHSQKADGVFLWVRLVVRELLKRVRDGESASELLDQLHAIPPDLDNCFMRMMETIEPRYRQAASTMLQIAFCRMDFTLDQPSLNVRPTAGPALLLLHLQYLDEVDAPNFVNCPDFRPLMYDDEDEVSYWVETLDRRLTSGCMGLLEAGKILPGQSLWEIKVDFLDQTARDFMCTREAQSIFHRYTDGPCDAHMYHCNFLVADIMSLHQLPSS</sequence>
<comment type="caution">
    <text evidence="2">The sequence shown here is derived from an EMBL/GenBank/DDBJ whole genome shotgun (WGS) entry which is preliminary data.</text>
</comment>
<dbReference type="PANTHER" id="PTHR10039:SF5">
    <property type="entry name" value="NACHT DOMAIN-CONTAINING PROTEIN"/>
    <property type="match status" value="1"/>
</dbReference>
<evidence type="ECO:0000313" key="2">
    <source>
        <dbReference type="EMBL" id="KEF62393.1"/>
    </source>
</evidence>